<evidence type="ECO:0000259" key="1">
    <source>
        <dbReference type="Pfam" id="PF00931"/>
    </source>
</evidence>
<dbReference type="AlphaFoldDB" id="A0A2V3IDJ4"/>
<protein>
    <recommendedName>
        <fullName evidence="1">NB-ARC domain-containing protein</fullName>
    </recommendedName>
</protein>
<accession>A0A2V3IDJ4</accession>
<dbReference type="Pfam" id="PF00931">
    <property type="entry name" value="NB-ARC"/>
    <property type="match status" value="1"/>
</dbReference>
<comment type="caution">
    <text evidence="2">The sequence shown here is derived from an EMBL/GenBank/DDBJ whole genome shotgun (WGS) entry which is preliminary data.</text>
</comment>
<organism evidence="2 3">
    <name type="scientific">Gracilariopsis chorda</name>
    <dbReference type="NCBI Taxonomy" id="448386"/>
    <lineage>
        <taxon>Eukaryota</taxon>
        <taxon>Rhodophyta</taxon>
        <taxon>Florideophyceae</taxon>
        <taxon>Rhodymeniophycidae</taxon>
        <taxon>Gracilariales</taxon>
        <taxon>Gracilariaceae</taxon>
        <taxon>Gracilariopsis</taxon>
    </lineage>
</organism>
<feature type="domain" description="NB-ARC" evidence="1">
    <location>
        <begin position="10"/>
        <end position="143"/>
    </location>
</feature>
<gene>
    <name evidence="2" type="ORF">BWQ96_10159</name>
</gene>
<sequence>MHSSERFIAVIASGRGGVRKTCPLRGLRSNVEIRLRFPDGVVFLSLGPDADIETLIHVVSKIVKNTGDHKPGKKIHSAPHLQEAVELARVWFRARRCLFLVDDLWDANGIDGNVLYILSEIMDDGSRLVFSTRDDVLAKEAETNIPFEAKEPRGREARQVLQAGLEETVILDKKSEDALNDILRVCGGVLLRLGAAAAGVREYTRLVTGPHEDALSRYNNDLKNSQTSLVRQEVLQYGPVRNVVDASLHVLQKRWDHEQHEWCAMSIREMHLSLCILKKQQVAPLLMLQRLWDIKKADTNRVVEVMKTLNDVGVVELQYRSDLEKNFPQLKVHDDILDILVCDADDSGSRHLHIWRLLGNYCPLELNEENVEEEVEEKSAQNNIQKRSKLGWLCC</sequence>
<reference evidence="2 3" key="1">
    <citation type="journal article" date="2018" name="Mol. Biol. Evol.">
        <title>Analysis of the draft genome of the red seaweed Gracilariopsis chorda provides insights into genome size evolution in Rhodophyta.</title>
        <authorList>
            <person name="Lee J."/>
            <person name="Yang E.C."/>
            <person name="Graf L."/>
            <person name="Yang J.H."/>
            <person name="Qiu H."/>
            <person name="Zel Zion U."/>
            <person name="Chan C.X."/>
            <person name="Stephens T.G."/>
            <person name="Weber A.P.M."/>
            <person name="Boo G.H."/>
            <person name="Boo S.M."/>
            <person name="Kim K.M."/>
            <person name="Shin Y."/>
            <person name="Jung M."/>
            <person name="Lee S.J."/>
            <person name="Yim H.S."/>
            <person name="Lee J.H."/>
            <person name="Bhattacharya D."/>
            <person name="Yoon H.S."/>
        </authorList>
    </citation>
    <scope>NUCLEOTIDE SEQUENCE [LARGE SCALE GENOMIC DNA]</scope>
    <source>
        <strain evidence="2 3">SKKU-2015</strain>
        <tissue evidence="2">Whole body</tissue>
    </source>
</reference>
<dbReference type="Gene3D" id="3.40.50.300">
    <property type="entry name" value="P-loop containing nucleotide triphosphate hydrolases"/>
    <property type="match status" value="1"/>
</dbReference>
<dbReference type="GO" id="GO:0043531">
    <property type="term" value="F:ADP binding"/>
    <property type="evidence" value="ECO:0007669"/>
    <property type="project" value="InterPro"/>
</dbReference>
<dbReference type="EMBL" id="NBIV01000356">
    <property type="protein sequence ID" value="PXF40121.1"/>
    <property type="molecule type" value="Genomic_DNA"/>
</dbReference>
<name>A0A2V3IDJ4_9FLOR</name>
<dbReference type="Proteomes" id="UP000247409">
    <property type="component" value="Unassembled WGS sequence"/>
</dbReference>
<evidence type="ECO:0000313" key="3">
    <source>
        <dbReference type="Proteomes" id="UP000247409"/>
    </source>
</evidence>
<dbReference type="SUPFAM" id="SSF52540">
    <property type="entry name" value="P-loop containing nucleoside triphosphate hydrolases"/>
    <property type="match status" value="1"/>
</dbReference>
<dbReference type="InterPro" id="IPR027417">
    <property type="entry name" value="P-loop_NTPase"/>
</dbReference>
<proteinExistence type="predicted"/>
<keyword evidence="3" id="KW-1185">Reference proteome</keyword>
<evidence type="ECO:0000313" key="2">
    <source>
        <dbReference type="EMBL" id="PXF40121.1"/>
    </source>
</evidence>
<dbReference type="InterPro" id="IPR002182">
    <property type="entry name" value="NB-ARC"/>
</dbReference>